<organism evidence="7 8">
    <name type="scientific">Caldimonas mangrovi</name>
    <dbReference type="NCBI Taxonomy" id="2944811"/>
    <lineage>
        <taxon>Bacteria</taxon>
        <taxon>Pseudomonadati</taxon>
        <taxon>Pseudomonadota</taxon>
        <taxon>Betaproteobacteria</taxon>
        <taxon>Burkholderiales</taxon>
        <taxon>Sphaerotilaceae</taxon>
        <taxon>Caldimonas</taxon>
    </lineage>
</organism>
<evidence type="ECO:0000259" key="6">
    <source>
        <dbReference type="PROSITE" id="PS50949"/>
    </source>
</evidence>
<dbReference type="CDD" id="cd07377">
    <property type="entry name" value="WHTH_GntR"/>
    <property type="match status" value="1"/>
</dbReference>
<evidence type="ECO:0000256" key="5">
    <source>
        <dbReference type="ARBA" id="ARBA00023163"/>
    </source>
</evidence>
<dbReference type="InterPro" id="IPR036390">
    <property type="entry name" value="WH_DNA-bd_sf"/>
</dbReference>
<keyword evidence="3" id="KW-0805">Transcription regulation</keyword>
<feature type="domain" description="HTH gntR-type" evidence="6">
    <location>
        <begin position="3"/>
        <end position="71"/>
    </location>
</feature>
<keyword evidence="7" id="KW-0032">Aminotransferase</keyword>
<evidence type="ECO:0000256" key="4">
    <source>
        <dbReference type="ARBA" id="ARBA00023125"/>
    </source>
</evidence>
<gene>
    <name evidence="7" type="ORF">M8A51_11515</name>
</gene>
<dbReference type="Gene3D" id="1.10.10.10">
    <property type="entry name" value="Winged helix-like DNA-binding domain superfamily/Winged helix DNA-binding domain"/>
    <property type="match status" value="1"/>
</dbReference>
<protein>
    <submittedName>
        <fullName evidence="7">PLP-dependent aminotransferase family protein</fullName>
    </submittedName>
</protein>
<dbReference type="EMBL" id="JAMKFE010000006">
    <property type="protein sequence ID" value="MCM5680162.1"/>
    <property type="molecule type" value="Genomic_DNA"/>
</dbReference>
<evidence type="ECO:0000256" key="1">
    <source>
        <dbReference type="ARBA" id="ARBA00005384"/>
    </source>
</evidence>
<dbReference type="InterPro" id="IPR015421">
    <property type="entry name" value="PyrdxlP-dep_Trfase_major"/>
</dbReference>
<sequence length="444" mass="47344">MALARYKQLVDTLAAEIRDGRLAPGTRLPTHRQLAAQHGLALVTATRVYAELRTMGLVSGETGRGTFVREALLPRGLGIDQQAAAAGMVDLNFNYPSLPGQSELLRAALRQLAASGDLEALLRYQPHGGRSHERAIVAGHLACRGLAVSADQVAIVDGAQHGLATTVMALLGPGDVVACDALTYPGFKVLAEAHRLELLPLPAAGQGPDLDALETLCKRRRVRAVYAMPTLHNPLGWVTAASRRRHLVAIARRHGLLLIEDAAYAFLAPDPPEPLAALAPEATVYISGLSKSVATGLRVGFVAAPTAWLAKIERAIRATTWNTPGVMTAIACGWLEDGTVARLEAEKRQDAVLRQKIADAALAGLPHVRHPGSYFVWLPLPEEARADKVAMALMSHRIAVSTAEPFATSAQVPHALRLALGSVAPSALRDALETVRRVIIDQTY</sequence>
<evidence type="ECO:0000256" key="2">
    <source>
        <dbReference type="ARBA" id="ARBA00022898"/>
    </source>
</evidence>
<evidence type="ECO:0000256" key="3">
    <source>
        <dbReference type="ARBA" id="ARBA00023015"/>
    </source>
</evidence>
<dbReference type="Pfam" id="PF00155">
    <property type="entry name" value="Aminotran_1_2"/>
    <property type="match status" value="1"/>
</dbReference>
<dbReference type="CDD" id="cd00609">
    <property type="entry name" value="AAT_like"/>
    <property type="match status" value="1"/>
</dbReference>
<dbReference type="PANTHER" id="PTHR46577:SF1">
    <property type="entry name" value="HTH-TYPE TRANSCRIPTIONAL REGULATORY PROTEIN GABR"/>
    <property type="match status" value="1"/>
</dbReference>
<keyword evidence="7" id="KW-0808">Transferase</keyword>
<dbReference type="InterPro" id="IPR000524">
    <property type="entry name" value="Tscrpt_reg_HTH_GntR"/>
</dbReference>
<dbReference type="RefSeq" id="WP_251778543.1">
    <property type="nucleotide sequence ID" value="NZ_JAMKFE010000006.1"/>
</dbReference>
<dbReference type="PANTHER" id="PTHR46577">
    <property type="entry name" value="HTH-TYPE TRANSCRIPTIONAL REGULATORY PROTEIN GABR"/>
    <property type="match status" value="1"/>
</dbReference>
<dbReference type="Pfam" id="PF00392">
    <property type="entry name" value="GntR"/>
    <property type="match status" value="1"/>
</dbReference>
<dbReference type="InterPro" id="IPR036388">
    <property type="entry name" value="WH-like_DNA-bd_sf"/>
</dbReference>
<accession>A0ABT0YPJ4</accession>
<keyword evidence="5" id="KW-0804">Transcription</keyword>
<comment type="similarity">
    <text evidence="1">In the C-terminal section; belongs to the class-I pyridoxal-phosphate-dependent aminotransferase family.</text>
</comment>
<comment type="caution">
    <text evidence="7">The sequence shown here is derived from an EMBL/GenBank/DDBJ whole genome shotgun (WGS) entry which is preliminary data.</text>
</comment>
<dbReference type="InterPro" id="IPR004839">
    <property type="entry name" value="Aminotransferase_I/II_large"/>
</dbReference>
<evidence type="ECO:0000313" key="8">
    <source>
        <dbReference type="Proteomes" id="UP001165541"/>
    </source>
</evidence>
<dbReference type="InterPro" id="IPR051446">
    <property type="entry name" value="HTH_trans_reg/aminotransferase"/>
</dbReference>
<proteinExistence type="inferred from homology"/>
<reference evidence="7" key="1">
    <citation type="submission" date="2022-05" db="EMBL/GenBank/DDBJ databases">
        <title>Schlegelella sp. nov., isolated from mangrove soil.</title>
        <authorList>
            <person name="Liu Y."/>
            <person name="Ge X."/>
            <person name="Liu W."/>
        </authorList>
    </citation>
    <scope>NUCLEOTIDE SEQUENCE</scope>
    <source>
        <strain evidence="7">S2-27</strain>
    </source>
</reference>
<dbReference type="PROSITE" id="PS50949">
    <property type="entry name" value="HTH_GNTR"/>
    <property type="match status" value="1"/>
</dbReference>
<keyword evidence="2" id="KW-0663">Pyridoxal phosphate</keyword>
<dbReference type="GO" id="GO:0008483">
    <property type="term" value="F:transaminase activity"/>
    <property type="evidence" value="ECO:0007669"/>
    <property type="project" value="UniProtKB-KW"/>
</dbReference>
<dbReference type="InterPro" id="IPR015424">
    <property type="entry name" value="PyrdxlP-dep_Trfase"/>
</dbReference>
<keyword evidence="8" id="KW-1185">Reference proteome</keyword>
<dbReference type="Gene3D" id="3.90.1150.10">
    <property type="entry name" value="Aspartate Aminotransferase, domain 1"/>
    <property type="match status" value="1"/>
</dbReference>
<dbReference type="SUPFAM" id="SSF53383">
    <property type="entry name" value="PLP-dependent transferases"/>
    <property type="match status" value="1"/>
</dbReference>
<keyword evidence="4" id="KW-0238">DNA-binding</keyword>
<dbReference type="SMART" id="SM00345">
    <property type="entry name" value="HTH_GNTR"/>
    <property type="match status" value="1"/>
</dbReference>
<dbReference type="Proteomes" id="UP001165541">
    <property type="component" value="Unassembled WGS sequence"/>
</dbReference>
<dbReference type="InterPro" id="IPR015422">
    <property type="entry name" value="PyrdxlP-dep_Trfase_small"/>
</dbReference>
<dbReference type="SUPFAM" id="SSF46785">
    <property type="entry name" value="Winged helix' DNA-binding domain"/>
    <property type="match status" value="1"/>
</dbReference>
<name>A0ABT0YPJ4_9BURK</name>
<dbReference type="Gene3D" id="3.40.640.10">
    <property type="entry name" value="Type I PLP-dependent aspartate aminotransferase-like (Major domain)"/>
    <property type="match status" value="1"/>
</dbReference>
<evidence type="ECO:0000313" key="7">
    <source>
        <dbReference type="EMBL" id="MCM5680162.1"/>
    </source>
</evidence>